<protein>
    <submittedName>
        <fullName evidence="3">Unannotated protein</fullName>
    </submittedName>
</protein>
<dbReference type="InterPro" id="IPR012338">
    <property type="entry name" value="Beta-lactam/transpept-like"/>
</dbReference>
<evidence type="ECO:0000313" key="3">
    <source>
        <dbReference type="EMBL" id="CAB5103981.1"/>
    </source>
</evidence>
<keyword evidence="2" id="KW-0378">Hydrolase</keyword>
<sequence length="399" mass="43283">MRHKVLLILLALVSVLNVVPSSAVLSASAIPAVFDKLLEVPALSNPAMILMDGNTGEVVYQRKAYAQRKPASVMKLLSGVATLKHLDPEMIFSTTISIGIENQTLVIQGSYDPWISTSHIVARKMNRESLPFLANSSMAMLKKANGNSLKEITVLYSGLFSQDVANFKSYWAKRGFKPTMLAVSRAEGVASVGEISISDTSPKLSEILEFTLLWSDNFLAERLARLASRAAGYEFNIDGVAQTFAQVLTDLEIDPSKLTVKDASGLSKENRITASMVGQLLFKLRKDEKLKYIYDFLPVGGISGTLESRFLTTAPTAVGLVRAKTGTLNGTVTLAGFVESVDREYVFVTLADEIQRGTRASDKARAAIDRILGRIAAPNIPTEISEVEPAQISEVEPAP</sequence>
<accession>A0A6J7VPS9</accession>
<dbReference type="SUPFAM" id="SSF56601">
    <property type="entry name" value="beta-lactamase/transpeptidase-like"/>
    <property type="match status" value="1"/>
</dbReference>
<comment type="similarity">
    <text evidence="1">Belongs to the peptidase S13 family.</text>
</comment>
<evidence type="ECO:0000256" key="2">
    <source>
        <dbReference type="ARBA" id="ARBA00022801"/>
    </source>
</evidence>
<dbReference type="PRINTS" id="PR00922">
    <property type="entry name" value="DADACBPTASE3"/>
</dbReference>
<dbReference type="AlphaFoldDB" id="A0A6J7VPS9"/>
<dbReference type="InterPro" id="IPR000667">
    <property type="entry name" value="Peptidase_S13"/>
</dbReference>
<dbReference type="GO" id="GO:0004185">
    <property type="term" value="F:serine-type carboxypeptidase activity"/>
    <property type="evidence" value="ECO:0007669"/>
    <property type="project" value="InterPro"/>
</dbReference>
<dbReference type="Gene3D" id="3.40.710.10">
    <property type="entry name" value="DD-peptidase/beta-lactamase superfamily"/>
    <property type="match status" value="2"/>
</dbReference>
<gene>
    <name evidence="3" type="ORF">UFOPK4410_00118</name>
</gene>
<dbReference type="Pfam" id="PF02113">
    <property type="entry name" value="Peptidase_S13"/>
    <property type="match status" value="2"/>
</dbReference>
<name>A0A6J7VPS9_9ZZZZ</name>
<proteinExistence type="inferred from homology"/>
<organism evidence="3">
    <name type="scientific">freshwater metagenome</name>
    <dbReference type="NCBI Taxonomy" id="449393"/>
    <lineage>
        <taxon>unclassified sequences</taxon>
        <taxon>metagenomes</taxon>
        <taxon>ecological metagenomes</taxon>
    </lineage>
</organism>
<dbReference type="PANTHER" id="PTHR30023">
    <property type="entry name" value="D-ALANYL-D-ALANINE CARBOXYPEPTIDASE"/>
    <property type="match status" value="1"/>
</dbReference>
<dbReference type="GO" id="GO:0006508">
    <property type="term" value="P:proteolysis"/>
    <property type="evidence" value="ECO:0007669"/>
    <property type="project" value="InterPro"/>
</dbReference>
<reference evidence="3" key="1">
    <citation type="submission" date="2020-05" db="EMBL/GenBank/DDBJ databases">
        <authorList>
            <person name="Chiriac C."/>
            <person name="Salcher M."/>
            <person name="Ghai R."/>
            <person name="Kavagutti S V."/>
        </authorList>
    </citation>
    <scope>NUCLEOTIDE SEQUENCE</scope>
</reference>
<dbReference type="GO" id="GO:0000270">
    <property type="term" value="P:peptidoglycan metabolic process"/>
    <property type="evidence" value="ECO:0007669"/>
    <property type="project" value="TreeGrafter"/>
</dbReference>
<dbReference type="EMBL" id="CAFBRV010000004">
    <property type="protein sequence ID" value="CAB5103981.1"/>
    <property type="molecule type" value="Genomic_DNA"/>
</dbReference>
<evidence type="ECO:0000256" key="1">
    <source>
        <dbReference type="ARBA" id="ARBA00006096"/>
    </source>
</evidence>
<dbReference type="PANTHER" id="PTHR30023:SF0">
    <property type="entry name" value="PENICILLIN-SENSITIVE CARBOXYPEPTIDASE A"/>
    <property type="match status" value="1"/>
</dbReference>